<gene>
    <name evidence="1" type="ORF">GR303_17815</name>
</gene>
<dbReference type="Proteomes" id="UP000818323">
    <property type="component" value="Unassembled WGS sequence"/>
</dbReference>
<reference evidence="1 2" key="1">
    <citation type="submission" date="2020-01" db="EMBL/GenBank/DDBJ databases">
        <title>Microvirga sp. nov., an arsenate reduction bacterium isolated from Tibet hotspring sediments.</title>
        <authorList>
            <person name="Yuan C.-G."/>
        </authorList>
    </citation>
    <scope>NUCLEOTIDE SEQUENCE [LARGE SCALE GENOMIC DNA]</scope>
    <source>
        <strain evidence="1 2">SYSU G3D203</strain>
    </source>
</reference>
<name>A0ABW9Z3B9_9HYPH</name>
<protein>
    <submittedName>
        <fullName evidence="1">DUF2948 family protein</fullName>
    </submittedName>
</protein>
<dbReference type="InterPro" id="IPR021335">
    <property type="entry name" value="DUF2948"/>
</dbReference>
<dbReference type="RefSeq" id="WP_161724777.1">
    <property type="nucleotide sequence ID" value="NZ_JAAAXI010000014.1"/>
</dbReference>
<comment type="caution">
    <text evidence="1">The sequence shown here is derived from an EMBL/GenBank/DDBJ whole genome shotgun (WGS) entry which is preliminary data.</text>
</comment>
<evidence type="ECO:0000313" key="2">
    <source>
        <dbReference type="Proteomes" id="UP000818323"/>
    </source>
</evidence>
<sequence>MDLLKLVAFDPEDLAVISAHLQDSLLQVGDVVYLPKERRFAIQVRRFDWEAASPQRRLTCMHFEHVTGVRVRGIDQANKDAVLNLLAIAFEEKDAPSGTATLIFAEGGAIQVDLECIEMQMKDIGPVWAAESRPSHEDQLQAAERP</sequence>
<proteinExistence type="predicted"/>
<accession>A0ABW9Z3B9</accession>
<evidence type="ECO:0000313" key="1">
    <source>
        <dbReference type="EMBL" id="NBJ26200.1"/>
    </source>
</evidence>
<dbReference type="Pfam" id="PF11164">
    <property type="entry name" value="DUF2948"/>
    <property type="match status" value="1"/>
</dbReference>
<organism evidence="1 2">
    <name type="scientific">Microvirga arsenatis</name>
    <dbReference type="NCBI Taxonomy" id="2692265"/>
    <lineage>
        <taxon>Bacteria</taxon>
        <taxon>Pseudomonadati</taxon>
        <taxon>Pseudomonadota</taxon>
        <taxon>Alphaproteobacteria</taxon>
        <taxon>Hyphomicrobiales</taxon>
        <taxon>Methylobacteriaceae</taxon>
        <taxon>Microvirga</taxon>
    </lineage>
</organism>
<keyword evidence="2" id="KW-1185">Reference proteome</keyword>
<dbReference type="EMBL" id="JAAAXJ010000011">
    <property type="protein sequence ID" value="NBJ26200.1"/>
    <property type="molecule type" value="Genomic_DNA"/>
</dbReference>